<name>A0A067KWL8_JATCU</name>
<evidence type="ECO:0000313" key="2">
    <source>
        <dbReference type="EMBL" id="KDP39378.1"/>
    </source>
</evidence>
<proteinExistence type="predicted"/>
<dbReference type="AlphaFoldDB" id="A0A067KWL8"/>
<dbReference type="Proteomes" id="UP000027138">
    <property type="component" value="Unassembled WGS sequence"/>
</dbReference>
<sequence length="91" mass="9798">MAETEAEIRGATGKTREDARNLTLSPGLTKLQMVLAASMANVLQDLNSSDIGGINEHHLKLTGKADFSPEMNTCNFDEGLVFVHLNLTPSV</sequence>
<evidence type="ECO:0000313" key="3">
    <source>
        <dbReference type="Proteomes" id="UP000027138"/>
    </source>
</evidence>
<evidence type="ECO:0000256" key="1">
    <source>
        <dbReference type="SAM" id="MobiDB-lite"/>
    </source>
</evidence>
<keyword evidence="3" id="KW-1185">Reference proteome</keyword>
<feature type="region of interest" description="Disordered" evidence="1">
    <location>
        <begin position="1"/>
        <end position="20"/>
    </location>
</feature>
<reference evidence="2 3" key="1">
    <citation type="journal article" date="2014" name="PLoS ONE">
        <title>Global Analysis of Gene Expression Profiles in Physic Nut (Jatropha curcas L.) Seedlings Exposed to Salt Stress.</title>
        <authorList>
            <person name="Zhang L."/>
            <person name="Zhang C."/>
            <person name="Wu P."/>
            <person name="Chen Y."/>
            <person name="Li M."/>
            <person name="Jiang H."/>
            <person name="Wu G."/>
        </authorList>
    </citation>
    <scope>NUCLEOTIDE SEQUENCE [LARGE SCALE GENOMIC DNA]</scope>
    <source>
        <strain evidence="3">cv. GZQX0401</strain>
        <tissue evidence="2">Young leaves</tissue>
    </source>
</reference>
<gene>
    <name evidence="2" type="ORF">JCGZ_01135</name>
</gene>
<protein>
    <submittedName>
        <fullName evidence="2">Uncharacterized protein</fullName>
    </submittedName>
</protein>
<accession>A0A067KWL8</accession>
<organism evidence="2 3">
    <name type="scientific">Jatropha curcas</name>
    <name type="common">Barbados nut</name>
    <dbReference type="NCBI Taxonomy" id="180498"/>
    <lineage>
        <taxon>Eukaryota</taxon>
        <taxon>Viridiplantae</taxon>
        <taxon>Streptophyta</taxon>
        <taxon>Embryophyta</taxon>
        <taxon>Tracheophyta</taxon>
        <taxon>Spermatophyta</taxon>
        <taxon>Magnoliopsida</taxon>
        <taxon>eudicotyledons</taxon>
        <taxon>Gunneridae</taxon>
        <taxon>Pentapetalae</taxon>
        <taxon>rosids</taxon>
        <taxon>fabids</taxon>
        <taxon>Malpighiales</taxon>
        <taxon>Euphorbiaceae</taxon>
        <taxon>Crotonoideae</taxon>
        <taxon>Jatropheae</taxon>
        <taxon>Jatropha</taxon>
    </lineage>
</organism>
<dbReference type="EMBL" id="KK914353">
    <property type="protein sequence ID" value="KDP39378.1"/>
    <property type="molecule type" value="Genomic_DNA"/>
</dbReference>